<evidence type="ECO:0000256" key="1">
    <source>
        <dbReference type="SAM" id="MobiDB-lite"/>
    </source>
</evidence>
<feature type="compositionally biased region" description="Polar residues" evidence="1">
    <location>
        <begin position="49"/>
        <end position="68"/>
    </location>
</feature>
<dbReference type="STRING" id="1561998.A0A1I7UYW9"/>
<name>A0A1I7UYW9_9PELO</name>
<dbReference type="AlphaFoldDB" id="A0A1I7UYW9"/>
<keyword evidence="2" id="KW-1185">Reference proteome</keyword>
<dbReference type="eggNOG" id="ENOG502TGQT">
    <property type="taxonomic scope" value="Eukaryota"/>
</dbReference>
<dbReference type="WBParaSite" id="Csp11.Scaffold630.g20728.t2">
    <property type="protein sequence ID" value="Csp11.Scaffold630.g20728.t2"/>
    <property type="gene ID" value="Csp11.Scaffold630.g20728"/>
</dbReference>
<sequence length="412" mass="46771">MNSSENAIEEILKAQNNAFNKLPKLVQRAALPLLAPKTTPSMWVKNDSIEQSRPATSVESRPPTSSIGFPSLPKLGTVHQKPLESIIEKPPLTIEKPQTPLYPIPRTNISYMLNLNDIDENEVLRPDSVASTVIESERETTKKILRIPDTFSEFRELSVDLDQVSLEDIDEMLQNTKSHDHHNNGFVSMTALLSSIRIIHPSDTWQHLLDWLIATSIEEEKDFFSSSSSPSNLIFLIDYQLFFDVLQNDKQAREVLVNIPEVLESDDNGSVFSHLPSRPTSSQEQREKWRVRLLIDLEVILSTNTDIDIERFKTATDKKIISVEELRMLFQIYGITEHIHHIEQRIIDCFLTHDQYFCFSAFVGCLNQINPDSVQSRSPSPPETPWSKSSIRKLDDSGVIADLDTTGSSFTS</sequence>
<proteinExistence type="predicted"/>
<protein>
    <submittedName>
        <fullName evidence="3">CCR4-NOT transcription complex subunit 11</fullName>
    </submittedName>
</protein>
<reference evidence="3" key="1">
    <citation type="submission" date="2016-11" db="UniProtKB">
        <authorList>
            <consortium name="WormBaseParasite"/>
        </authorList>
    </citation>
    <scope>IDENTIFICATION</scope>
</reference>
<accession>A0A1I7UYW9</accession>
<evidence type="ECO:0000313" key="3">
    <source>
        <dbReference type="WBParaSite" id="Csp11.Scaffold630.g20728.t2"/>
    </source>
</evidence>
<feature type="region of interest" description="Disordered" evidence="1">
    <location>
        <begin position="44"/>
        <end position="74"/>
    </location>
</feature>
<evidence type="ECO:0000313" key="2">
    <source>
        <dbReference type="Proteomes" id="UP000095282"/>
    </source>
</evidence>
<dbReference type="Proteomes" id="UP000095282">
    <property type="component" value="Unplaced"/>
</dbReference>
<organism evidence="2 3">
    <name type="scientific">Caenorhabditis tropicalis</name>
    <dbReference type="NCBI Taxonomy" id="1561998"/>
    <lineage>
        <taxon>Eukaryota</taxon>
        <taxon>Metazoa</taxon>
        <taxon>Ecdysozoa</taxon>
        <taxon>Nematoda</taxon>
        <taxon>Chromadorea</taxon>
        <taxon>Rhabditida</taxon>
        <taxon>Rhabditina</taxon>
        <taxon>Rhabditomorpha</taxon>
        <taxon>Rhabditoidea</taxon>
        <taxon>Rhabditidae</taxon>
        <taxon>Peloderinae</taxon>
        <taxon>Caenorhabditis</taxon>
    </lineage>
</organism>